<evidence type="ECO:0000313" key="3">
    <source>
        <dbReference type="Proteomes" id="UP000617145"/>
    </source>
</evidence>
<evidence type="ECO:0000256" key="1">
    <source>
        <dbReference type="SAM" id="MobiDB-lite"/>
    </source>
</evidence>
<reference evidence="2" key="1">
    <citation type="journal article" date="2014" name="Int. J. Syst. Evol. Microbiol.">
        <title>Complete genome sequence of Corynebacterium casei LMG S-19264T (=DSM 44701T), isolated from a smear-ripened cheese.</title>
        <authorList>
            <consortium name="US DOE Joint Genome Institute (JGI-PGF)"/>
            <person name="Walter F."/>
            <person name="Albersmeier A."/>
            <person name="Kalinowski J."/>
            <person name="Ruckert C."/>
        </authorList>
    </citation>
    <scope>NUCLEOTIDE SEQUENCE</scope>
    <source>
        <strain evidence="2">CGMCC 1.15762</strain>
    </source>
</reference>
<keyword evidence="3" id="KW-1185">Reference proteome</keyword>
<reference evidence="2" key="2">
    <citation type="submission" date="2020-09" db="EMBL/GenBank/DDBJ databases">
        <authorList>
            <person name="Sun Q."/>
            <person name="Zhou Y."/>
        </authorList>
    </citation>
    <scope>NUCLEOTIDE SEQUENCE</scope>
    <source>
        <strain evidence="2">CGMCC 1.15762</strain>
    </source>
</reference>
<dbReference type="Proteomes" id="UP000617145">
    <property type="component" value="Unassembled WGS sequence"/>
</dbReference>
<organism evidence="2 3">
    <name type="scientific">Salipiger pallidus</name>
    <dbReference type="NCBI Taxonomy" id="1775170"/>
    <lineage>
        <taxon>Bacteria</taxon>
        <taxon>Pseudomonadati</taxon>
        <taxon>Pseudomonadota</taxon>
        <taxon>Alphaproteobacteria</taxon>
        <taxon>Rhodobacterales</taxon>
        <taxon>Roseobacteraceae</taxon>
        <taxon>Salipiger</taxon>
    </lineage>
</organism>
<protein>
    <submittedName>
        <fullName evidence="2">Uncharacterized protein</fullName>
    </submittedName>
</protein>
<comment type="caution">
    <text evidence="2">The sequence shown here is derived from an EMBL/GenBank/DDBJ whole genome shotgun (WGS) entry which is preliminary data.</text>
</comment>
<evidence type="ECO:0000313" key="2">
    <source>
        <dbReference type="EMBL" id="GGG87091.1"/>
    </source>
</evidence>
<sequence length="272" mass="29374">MACAYRTLGAAALSWRRAGSHGYTFLAGLMAEWIGAAIGEQIAAWVQGDDFACPRSAKGRLLGRLGFAARSWPPALFAQGIDLPSGRLLFSRLHHVQNTKGISPCIPDMVRLPFVAAGRTADKLPQVNDKTPHEGQATALSRLALYRLFSFGMPVLSGADRLLKTVQEHRDNVVTLARQASVKLLRVEARLEPAPEPEAEILAREVQTLGDRASGDAPGNPLVMALATGTIWRPAAQPRAQRECPERPSPATPAQRSPGRPRQGPARAWGCR</sequence>
<dbReference type="EMBL" id="BMJV01000013">
    <property type="protein sequence ID" value="GGG87091.1"/>
    <property type="molecule type" value="Genomic_DNA"/>
</dbReference>
<dbReference type="RefSeq" id="WP_188792137.1">
    <property type="nucleotide sequence ID" value="NZ_BMJV01000013.1"/>
</dbReference>
<name>A0A8J2ZPM2_9RHOB</name>
<dbReference type="AlphaFoldDB" id="A0A8J2ZPM2"/>
<proteinExistence type="predicted"/>
<feature type="region of interest" description="Disordered" evidence="1">
    <location>
        <begin position="234"/>
        <end position="272"/>
    </location>
</feature>
<accession>A0A8J2ZPM2</accession>
<gene>
    <name evidence="2" type="ORF">GCM10011415_42000</name>
</gene>